<dbReference type="InterPro" id="IPR032675">
    <property type="entry name" value="LRR_dom_sf"/>
</dbReference>
<dbReference type="EMBL" id="CBTN010000107">
    <property type="protein sequence ID" value="CDH60787.1"/>
    <property type="molecule type" value="Genomic_DNA"/>
</dbReference>
<gene>
    <name evidence="1" type="ORF">LCOR_11566.1</name>
</gene>
<comment type="caution">
    <text evidence="1">The sequence shown here is derived from an EMBL/GenBank/DDBJ whole genome shotgun (WGS) entry which is preliminary data.</text>
</comment>
<proteinExistence type="predicted"/>
<dbReference type="Gene3D" id="1.25.40.10">
    <property type="entry name" value="Tetratricopeptide repeat domain"/>
    <property type="match status" value="1"/>
</dbReference>
<dbReference type="AlphaFoldDB" id="A0A068SG35"/>
<dbReference type="Gene3D" id="3.80.10.10">
    <property type="entry name" value="Ribonuclease Inhibitor"/>
    <property type="match status" value="2"/>
</dbReference>
<dbReference type="InterPro" id="IPR011990">
    <property type="entry name" value="TPR-like_helical_dom_sf"/>
</dbReference>
<dbReference type="SUPFAM" id="SSF52047">
    <property type="entry name" value="RNI-like"/>
    <property type="match status" value="1"/>
</dbReference>
<reference evidence="1" key="1">
    <citation type="submission" date="2013-08" db="EMBL/GenBank/DDBJ databases">
        <title>Gene expansion shapes genome architecture in the human pathogen Lichtheimia corymbifera: an evolutionary genomics analysis in the ancient terrestrial Mucorales (Mucoromycotina).</title>
        <authorList>
            <person name="Schwartze V.U."/>
            <person name="Winter S."/>
            <person name="Shelest E."/>
            <person name="Marcet-Houben M."/>
            <person name="Horn F."/>
            <person name="Wehner S."/>
            <person name="Hoffmann K."/>
            <person name="Riege K."/>
            <person name="Sammeth M."/>
            <person name="Nowrousian M."/>
            <person name="Valiante V."/>
            <person name="Linde J."/>
            <person name="Jacobsen I.D."/>
            <person name="Marz M."/>
            <person name="Brakhage A.A."/>
            <person name="Gabaldon T."/>
            <person name="Bocker S."/>
            <person name="Voigt K."/>
        </authorList>
    </citation>
    <scope>NUCLEOTIDE SEQUENCE [LARGE SCALE GENOMIC DNA]</scope>
    <source>
        <strain evidence="1">FSU 9682</strain>
    </source>
</reference>
<accession>A0A068SG35</accession>
<sequence>MQLIQSEGQNIHALETRAKALADCAQSDMALRDASEIIRLAPSSSIGHSLTGWIHTLFGHHETALQCYDRALRVEGDRAILEEIHVQRSYNAQQLLKRIDFITNLPLELLPFILPPTLKISSIVDLCYLHVCKTWRQRVLQCTQLLWRQPKILSSRAIWLFQAYTTYLQHLELRCPVFHQLGILPDTRFTALQSLNITCTCDPDPIHEPILTFALYIVEVDSNLCISALFTLFQSIGQTLRELRLLFNVRIRGQWIRFDDILEHFPNLEVLFSRLRHLELPGCQSSCPLASIHQYCPSLRVLAYTVGDNNSMIYPNDVAINGNGLHSLRINAGINFKIDDVAAILSRYSDTLVNICIMGETTYHDHIMKLDPNIEFACLRDIWFNIDAGEQGKDLLKWILQHAQNVRTVDMSRYNIDDPQVYASMKEMRYLDTLNFLLPSPSLVRVLEHHVSLGLQSTLHTLMICSNGDHWSFALGAIAHLSTLHVFILHLGDAALGDGFLVHITDIFRKCVSLEHLGLYCQNELPHDIIHIFPMCRNLESLTIYAANDWGECILNLLECPSLISLDVPVDDLPMEIEEALSHLLVD</sequence>
<name>A0A068SG35_9FUNG</name>
<evidence type="ECO:0000313" key="1">
    <source>
        <dbReference type="EMBL" id="CDH60787.1"/>
    </source>
</evidence>
<keyword evidence="2" id="KW-1185">Reference proteome</keyword>
<protein>
    <submittedName>
        <fullName evidence="1">Uncharacterized protein</fullName>
    </submittedName>
</protein>
<dbReference type="SUPFAM" id="SSF48452">
    <property type="entry name" value="TPR-like"/>
    <property type="match status" value="1"/>
</dbReference>
<dbReference type="OrthoDB" id="629492at2759"/>
<dbReference type="Proteomes" id="UP000027586">
    <property type="component" value="Unassembled WGS sequence"/>
</dbReference>
<dbReference type="VEuPathDB" id="FungiDB:LCOR_11566.1"/>
<organism evidence="1 2">
    <name type="scientific">Lichtheimia corymbifera JMRC:FSU:9682</name>
    <dbReference type="NCBI Taxonomy" id="1263082"/>
    <lineage>
        <taxon>Eukaryota</taxon>
        <taxon>Fungi</taxon>
        <taxon>Fungi incertae sedis</taxon>
        <taxon>Mucoromycota</taxon>
        <taxon>Mucoromycotina</taxon>
        <taxon>Mucoromycetes</taxon>
        <taxon>Mucorales</taxon>
        <taxon>Lichtheimiaceae</taxon>
        <taxon>Lichtheimia</taxon>
    </lineage>
</organism>
<evidence type="ECO:0000313" key="2">
    <source>
        <dbReference type="Proteomes" id="UP000027586"/>
    </source>
</evidence>